<dbReference type="Gene3D" id="2.60.40.2810">
    <property type="match status" value="1"/>
</dbReference>
<dbReference type="SMART" id="SM00089">
    <property type="entry name" value="PKD"/>
    <property type="match status" value="1"/>
</dbReference>
<dbReference type="PROSITE" id="PS50093">
    <property type="entry name" value="PKD"/>
    <property type="match status" value="1"/>
</dbReference>
<dbReference type="InterPro" id="IPR035986">
    <property type="entry name" value="PKD_dom_sf"/>
</dbReference>
<reference evidence="2 3" key="1">
    <citation type="submission" date="2017-08" db="EMBL/GenBank/DDBJ databases">
        <title>Draft genome sequence of filamentous cyanobacterium Calothrix elsteri CCALA 953.</title>
        <authorList>
            <person name="Gagunashvili A.N."/>
            <person name="Elster J."/>
            <person name="Andresson O.S."/>
        </authorList>
    </citation>
    <scope>NUCLEOTIDE SEQUENCE [LARGE SCALE GENOMIC DNA]</scope>
    <source>
        <strain evidence="2 3">CCALA 953</strain>
    </source>
</reference>
<organism evidence="2 3">
    <name type="scientific">Brunnivagina elsteri CCALA 953</name>
    <dbReference type="NCBI Taxonomy" id="987040"/>
    <lineage>
        <taxon>Bacteria</taxon>
        <taxon>Bacillati</taxon>
        <taxon>Cyanobacteriota</taxon>
        <taxon>Cyanophyceae</taxon>
        <taxon>Nostocales</taxon>
        <taxon>Calotrichaceae</taxon>
        <taxon>Brunnivagina</taxon>
    </lineage>
</organism>
<evidence type="ECO:0000313" key="2">
    <source>
        <dbReference type="EMBL" id="PAX52337.1"/>
    </source>
</evidence>
<dbReference type="AlphaFoldDB" id="A0A2A2TEW6"/>
<keyword evidence="3" id="KW-1185">Reference proteome</keyword>
<proteinExistence type="predicted"/>
<dbReference type="SUPFAM" id="SSF49299">
    <property type="entry name" value="PKD domain"/>
    <property type="match status" value="2"/>
</dbReference>
<dbReference type="InterPro" id="IPR000601">
    <property type="entry name" value="PKD_dom"/>
</dbReference>
<dbReference type="EMBL" id="NTFS01000251">
    <property type="protein sequence ID" value="PAX52337.1"/>
    <property type="molecule type" value="Genomic_DNA"/>
</dbReference>
<evidence type="ECO:0000313" key="3">
    <source>
        <dbReference type="Proteomes" id="UP000218238"/>
    </source>
</evidence>
<name>A0A2A2TEW6_9CYAN</name>
<accession>A0A2A2TEW6</accession>
<dbReference type="Gene3D" id="2.60.40.10">
    <property type="entry name" value="Immunoglobulins"/>
    <property type="match status" value="2"/>
</dbReference>
<dbReference type="Pfam" id="PF18911">
    <property type="entry name" value="PKD_4"/>
    <property type="match status" value="2"/>
</dbReference>
<dbReference type="CDD" id="cd00146">
    <property type="entry name" value="PKD"/>
    <property type="match status" value="1"/>
</dbReference>
<dbReference type="Pfam" id="PF17963">
    <property type="entry name" value="Big_9"/>
    <property type="match status" value="1"/>
</dbReference>
<sequence>MLLNNDFIAPTANNDTATTNQTQPVTINILTNDTDADSTINLTTLAIKTNPTNGTTLVNQDGTVTYTPNTTFVGTDTFTYTVTDSDGLTSNTATVNITVNNIAPVITVITGDTTTTEGTIANFNATATDPGDNLTYLWNFGDGSALVIGQNATHTYADNSTYIATLTVRDRKGISSFQTLDVTVLNAAPIVDAGTDVTINEGQSATFNGSFTDPGILDTHTIKWDFGDGAIVTGILNTIHT</sequence>
<dbReference type="Proteomes" id="UP000218238">
    <property type="component" value="Unassembled WGS sequence"/>
</dbReference>
<comment type="caution">
    <text evidence="2">The sequence shown here is derived from an EMBL/GenBank/DDBJ whole genome shotgun (WGS) entry which is preliminary data.</text>
</comment>
<protein>
    <recommendedName>
        <fullName evidence="1">PKD domain-containing protein</fullName>
    </recommendedName>
</protein>
<gene>
    <name evidence="2" type="ORF">CK510_19900</name>
</gene>
<dbReference type="InterPro" id="IPR013783">
    <property type="entry name" value="Ig-like_fold"/>
</dbReference>
<feature type="domain" description="PKD" evidence="1">
    <location>
        <begin position="104"/>
        <end position="184"/>
    </location>
</feature>
<dbReference type="InterPro" id="IPR022409">
    <property type="entry name" value="PKD/Chitinase_dom"/>
</dbReference>
<evidence type="ECO:0000259" key="1">
    <source>
        <dbReference type="PROSITE" id="PS50093"/>
    </source>
</evidence>